<organism evidence="2 3">
    <name type="scientific">Photorhabdus stackebrandtii</name>
    <dbReference type="NCBI Taxonomy" id="1123042"/>
    <lineage>
        <taxon>Bacteria</taxon>
        <taxon>Pseudomonadati</taxon>
        <taxon>Pseudomonadota</taxon>
        <taxon>Gammaproteobacteria</taxon>
        <taxon>Enterobacterales</taxon>
        <taxon>Morganellaceae</taxon>
        <taxon>Photorhabdus</taxon>
    </lineage>
</organism>
<evidence type="ECO:0000313" key="3">
    <source>
        <dbReference type="Proteomes" id="UP000547931"/>
    </source>
</evidence>
<keyword evidence="1" id="KW-0812">Transmembrane</keyword>
<dbReference type="AlphaFoldDB" id="A0A7X5QQJ9"/>
<protein>
    <submittedName>
        <fullName evidence="2">Uncharacterized protein</fullName>
    </submittedName>
</protein>
<evidence type="ECO:0000313" key="2">
    <source>
        <dbReference type="EMBL" id="NHB98620.1"/>
    </source>
</evidence>
<keyword evidence="1" id="KW-0472">Membrane</keyword>
<gene>
    <name evidence="2" type="ORF">C5470_20710</name>
</gene>
<sequence length="66" mass="7698">MSPNVYVTSNVLTVLFSAMCISCCSFYLDFPYMIANNWQTLDHMVSLHTEFGMPFYRNSDQLNQIF</sequence>
<dbReference type="EMBL" id="PUJV01000046">
    <property type="protein sequence ID" value="NHB98620.1"/>
    <property type="molecule type" value="Genomic_DNA"/>
</dbReference>
<name>A0A7X5QQJ9_9GAMM</name>
<evidence type="ECO:0000256" key="1">
    <source>
        <dbReference type="SAM" id="Phobius"/>
    </source>
</evidence>
<accession>A0A7X5QQJ9</accession>
<proteinExistence type="predicted"/>
<comment type="caution">
    <text evidence="2">The sequence shown here is derived from an EMBL/GenBank/DDBJ whole genome shotgun (WGS) entry which is preliminary data.</text>
</comment>
<keyword evidence="1" id="KW-1133">Transmembrane helix</keyword>
<reference evidence="2 3" key="1">
    <citation type="submission" date="2018-02" db="EMBL/GenBank/DDBJ databases">
        <authorList>
            <person name="Machado R.A."/>
        </authorList>
    </citation>
    <scope>NUCLEOTIDE SEQUENCE [LARGE SCALE GENOMIC DNA]</scope>
    <source>
        <strain evidence="2 3">DSM 23271</strain>
    </source>
</reference>
<dbReference type="Proteomes" id="UP000547931">
    <property type="component" value="Unassembled WGS sequence"/>
</dbReference>
<keyword evidence="3" id="KW-1185">Reference proteome</keyword>
<feature type="transmembrane region" description="Helical" evidence="1">
    <location>
        <begin position="6"/>
        <end position="28"/>
    </location>
</feature>